<keyword evidence="1" id="KW-0175">Coiled coil</keyword>
<name>A0AA39JJ32_ARMTA</name>
<evidence type="ECO:0000256" key="1">
    <source>
        <dbReference type="SAM" id="Coils"/>
    </source>
</evidence>
<comment type="caution">
    <text evidence="3">The sequence shown here is derived from an EMBL/GenBank/DDBJ whole genome shotgun (WGS) entry which is preliminary data.</text>
</comment>
<dbReference type="GeneID" id="85353705"/>
<dbReference type="Proteomes" id="UP001175211">
    <property type="component" value="Unassembled WGS sequence"/>
</dbReference>
<feature type="compositionally biased region" description="Basic residues" evidence="2">
    <location>
        <begin position="18"/>
        <end position="29"/>
    </location>
</feature>
<evidence type="ECO:0000313" key="4">
    <source>
        <dbReference type="Proteomes" id="UP001175211"/>
    </source>
</evidence>
<sequence length="274" mass="30056">MKDVVSTQLDSDNCNRVNVKRKGRGRPRKSSLSTSNCRTAASENALSVTSAKVAESSLTSIPTTVDATLSCEPLSSVSVSPSDLTSTDNATTDQNLTKGIAEIELLDPLLSHNLANLRPPSPHTNLSTQDTLTSTEEMAPLHTHKRISCLDFVVTPPPAKRVHREQEVAQWIQELEHLNQEVASLAARQAEIMQKLKSAGAMDIPELDSPVDAFACRTRLRALEVEIEAERQKTHEYELVLEDIRRECKAPFIVPSLLDAFIEVAKLTNAAVKL</sequence>
<evidence type="ECO:0000313" key="3">
    <source>
        <dbReference type="EMBL" id="KAK0443097.1"/>
    </source>
</evidence>
<dbReference type="RefSeq" id="XP_060324591.1">
    <property type="nucleotide sequence ID" value="XM_060470157.1"/>
</dbReference>
<keyword evidence="4" id="KW-1185">Reference proteome</keyword>
<proteinExistence type="predicted"/>
<feature type="coiled-coil region" evidence="1">
    <location>
        <begin position="220"/>
        <end position="247"/>
    </location>
</feature>
<dbReference type="EMBL" id="JAUEPS010000060">
    <property type="protein sequence ID" value="KAK0443097.1"/>
    <property type="molecule type" value="Genomic_DNA"/>
</dbReference>
<feature type="region of interest" description="Disordered" evidence="2">
    <location>
        <begin position="75"/>
        <end position="95"/>
    </location>
</feature>
<protein>
    <submittedName>
        <fullName evidence="3">Uncharacterized protein</fullName>
    </submittedName>
</protein>
<feature type="compositionally biased region" description="Low complexity" evidence="2">
    <location>
        <begin position="75"/>
        <end position="88"/>
    </location>
</feature>
<reference evidence="3" key="1">
    <citation type="submission" date="2023-06" db="EMBL/GenBank/DDBJ databases">
        <authorList>
            <consortium name="Lawrence Berkeley National Laboratory"/>
            <person name="Ahrendt S."/>
            <person name="Sahu N."/>
            <person name="Indic B."/>
            <person name="Wong-Bajracharya J."/>
            <person name="Merenyi Z."/>
            <person name="Ke H.-M."/>
            <person name="Monk M."/>
            <person name="Kocsube S."/>
            <person name="Drula E."/>
            <person name="Lipzen A."/>
            <person name="Balint B."/>
            <person name="Henrissat B."/>
            <person name="Andreopoulos B."/>
            <person name="Martin F.M."/>
            <person name="Harder C.B."/>
            <person name="Rigling D."/>
            <person name="Ford K.L."/>
            <person name="Foster G.D."/>
            <person name="Pangilinan J."/>
            <person name="Papanicolaou A."/>
            <person name="Barry K."/>
            <person name="LaButti K."/>
            <person name="Viragh M."/>
            <person name="Koriabine M."/>
            <person name="Yan M."/>
            <person name="Riley R."/>
            <person name="Champramary S."/>
            <person name="Plett K.L."/>
            <person name="Tsai I.J."/>
            <person name="Slot J."/>
            <person name="Sipos G."/>
            <person name="Plett J."/>
            <person name="Nagy L.G."/>
            <person name="Grigoriev I.V."/>
        </authorList>
    </citation>
    <scope>NUCLEOTIDE SEQUENCE</scope>
    <source>
        <strain evidence="3">CCBAS 213</strain>
    </source>
</reference>
<feature type="coiled-coil region" evidence="1">
    <location>
        <begin position="161"/>
        <end position="195"/>
    </location>
</feature>
<accession>A0AA39JJ32</accession>
<gene>
    <name evidence="3" type="ORF">EV420DRAFT_1485080</name>
</gene>
<evidence type="ECO:0000256" key="2">
    <source>
        <dbReference type="SAM" id="MobiDB-lite"/>
    </source>
</evidence>
<dbReference type="AlphaFoldDB" id="A0AA39JJ32"/>
<organism evidence="3 4">
    <name type="scientific">Armillaria tabescens</name>
    <name type="common">Ringless honey mushroom</name>
    <name type="synonym">Agaricus tabescens</name>
    <dbReference type="NCBI Taxonomy" id="1929756"/>
    <lineage>
        <taxon>Eukaryota</taxon>
        <taxon>Fungi</taxon>
        <taxon>Dikarya</taxon>
        <taxon>Basidiomycota</taxon>
        <taxon>Agaricomycotina</taxon>
        <taxon>Agaricomycetes</taxon>
        <taxon>Agaricomycetidae</taxon>
        <taxon>Agaricales</taxon>
        <taxon>Marasmiineae</taxon>
        <taxon>Physalacriaceae</taxon>
        <taxon>Desarmillaria</taxon>
    </lineage>
</organism>
<feature type="region of interest" description="Disordered" evidence="2">
    <location>
        <begin position="17"/>
        <end position="37"/>
    </location>
</feature>